<dbReference type="Proteomes" id="UP001208570">
    <property type="component" value="Unassembled WGS sequence"/>
</dbReference>
<comment type="caution">
    <text evidence="2">The sequence shown here is derived from an EMBL/GenBank/DDBJ whole genome shotgun (WGS) entry which is preliminary data.</text>
</comment>
<feature type="compositionally biased region" description="Polar residues" evidence="1">
    <location>
        <begin position="239"/>
        <end position="259"/>
    </location>
</feature>
<evidence type="ECO:0000313" key="3">
    <source>
        <dbReference type="Proteomes" id="UP001208570"/>
    </source>
</evidence>
<feature type="region of interest" description="Disordered" evidence="1">
    <location>
        <begin position="131"/>
        <end position="178"/>
    </location>
</feature>
<dbReference type="AlphaFoldDB" id="A0AAD9N0Z0"/>
<feature type="compositionally biased region" description="Polar residues" evidence="1">
    <location>
        <begin position="220"/>
        <end position="231"/>
    </location>
</feature>
<evidence type="ECO:0008006" key="4">
    <source>
        <dbReference type="Google" id="ProtNLM"/>
    </source>
</evidence>
<evidence type="ECO:0000313" key="2">
    <source>
        <dbReference type="EMBL" id="KAK2151433.1"/>
    </source>
</evidence>
<feature type="region of interest" description="Disordered" evidence="1">
    <location>
        <begin position="196"/>
        <end position="337"/>
    </location>
</feature>
<organism evidence="2 3">
    <name type="scientific">Paralvinella palmiformis</name>
    <dbReference type="NCBI Taxonomy" id="53620"/>
    <lineage>
        <taxon>Eukaryota</taxon>
        <taxon>Metazoa</taxon>
        <taxon>Spiralia</taxon>
        <taxon>Lophotrochozoa</taxon>
        <taxon>Annelida</taxon>
        <taxon>Polychaeta</taxon>
        <taxon>Sedentaria</taxon>
        <taxon>Canalipalpata</taxon>
        <taxon>Terebellida</taxon>
        <taxon>Terebelliformia</taxon>
        <taxon>Alvinellidae</taxon>
        <taxon>Paralvinella</taxon>
    </lineage>
</organism>
<feature type="compositionally biased region" description="Polar residues" evidence="1">
    <location>
        <begin position="139"/>
        <end position="178"/>
    </location>
</feature>
<dbReference type="Gene3D" id="3.30.450.20">
    <property type="entry name" value="PAS domain"/>
    <property type="match status" value="1"/>
</dbReference>
<dbReference type="EMBL" id="JAODUP010000363">
    <property type="protein sequence ID" value="KAK2151433.1"/>
    <property type="molecule type" value="Genomic_DNA"/>
</dbReference>
<protein>
    <recommendedName>
        <fullName evidence="4">Aryl hydrocarbon receptor nuclear translocator</fullName>
    </recommendedName>
</protein>
<gene>
    <name evidence="2" type="ORF">LSH36_363g01019</name>
</gene>
<dbReference type="GO" id="GO:0005737">
    <property type="term" value="C:cytoplasm"/>
    <property type="evidence" value="ECO:0007669"/>
    <property type="project" value="InterPro"/>
</dbReference>
<dbReference type="GO" id="GO:0005634">
    <property type="term" value="C:nucleus"/>
    <property type="evidence" value="ECO:0007669"/>
    <property type="project" value="InterPro"/>
</dbReference>
<dbReference type="GO" id="GO:0003700">
    <property type="term" value="F:DNA-binding transcription factor activity"/>
    <property type="evidence" value="ECO:0007669"/>
    <property type="project" value="InterPro"/>
</dbReference>
<dbReference type="InterPro" id="IPR001067">
    <property type="entry name" value="Nuc_translocat"/>
</dbReference>
<keyword evidence="3" id="KW-1185">Reference proteome</keyword>
<dbReference type="GO" id="GO:0005667">
    <property type="term" value="C:transcription regulator complex"/>
    <property type="evidence" value="ECO:0007669"/>
    <property type="project" value="InterPro"/>
</dbReference>
<evidence type="ECO:0000256" key="1">
    <source>
        <dbReference type="SAM" id="MobiDB-lite"/>
    </source>
</evidence>
<reference evidence="2" key="1">
    <citation type="journal article" date="2023" name="Mol. Biol. Evol.">
        <title>Third-Generation Sequencing Reveals the Adaptive Role of the Epigenome in Three Deep-Sea Polychaetes.</title>
        <authorList>
            <person name="Perez M."/>
            <person name="Aroh O."/>
            <person name="Sun Y."/>
            <person name="Lan Y."/>
            <person name="Juniper S.K."/>
            <person name="Young C.R."/>
            <person name="Angers B."/>
            <person name="Qian P.Y."/>
        </authorList>
    </citation>
    <scope>NUCLEOTIDE SEQUENCE</scope>
    <source>
        <strain evidence="2">P08H-3</strain>
    </source>
</reference>
<name>A0AAD9N0Z0_9ANNE</name>
<feature type="compositionally biased region" description="Low complexity" evidence="1">
    <location>
        <begin position="265"/>
        <end position="328"/>
    </location>
</feature>
<accession>A0AAD9N0Z0</accession>
<sequence>MRLCMGSRRGFIIRMKIGNMHVDPMTATHTVRIRQRNTLGPSNDGHQYAVVHVTGYIKNWPPAGKSQMDRGDSDEPHATHCCLVAIGRLQVTSTPNCSDMSNSNSATEFISRHAIDGKFTFVDQSIEAERPGDVGDVSFPSQKSQNSSGAASDQSSDPSAVNNYQRTGSDINSSLQTDRPYTDMYRGIMPAQMGNVSMTSMGNDLPAISHRNSPDDTSLYGRSTYRSSQASDYPVAPPTSYSQMSPNSGSSPAAPTYTQLGGRGAAQSQGSSYSSSVWPQWQPGSDSSQGQSGSSTQPSQPSGSQQSTAQQVATGGAAAATQPRLQQPAGGGQQQEELSDMLRMLDNPGTDFNDLSGMFNTFTE</sequence>
<dbReference type="InterPro" id="IPR050933">
    <property type="entry name" value="Circadian_TF"/>
</dbReference>
<proteinExistence type="predicted"/>
<dbReference type="PANTHER" id="PTHR23042">
    <property type="entry name" value="CIRCADIAN PROTEIN CLOCK/ARNT/BMAL/PAS"/>
    <property type="match status" value="1"/>
</dbReference>
<dbReference type="PRINTS" id="PR00785">
    <property type="entry name" value="NCTRNSLOCATR"/>
</dbReference>